<reference evidence="1" key="1">
    <citation type="submission" date="2021-05" db="EMBL/GenBank/DDBJ databases">
        <authorList>
            <person name="Scholz U."/>
            <person name="Mascher M."/>
            <person name="Fiebig A."/>
        </authorList>
    </citation>
    <scope>NUCLEOTIDE SEQUENCE [LARGE SCALE GENOMIC DNA]</scope>
</reference>
<name>A0ACD5Z3Q5_AVESA</name>
<protein>
    <submittedName>
        <fullName evidence="1">Uncharacterized protein</fullName>
    </submittedName>
</protein>
<organism evidence="1 2">
    <name type="scientific">Avena sativa</name>
    <name type="common">Oat</name>
    <dbReference type="NCBI Taxonomy" id="4498"/>
    <lineage>
        <taxon>Eukaryota</taxon>
        <taxon>Viridiplantae</taxon>
        <taxon>Streptophyta</taxon>
        <taxon>Embryophyta</taxon>
        <taxon>Tracheophyta</taxon>
        <taxon>Spermatophyta</taxon>
        <taxon>Magnoliopsida</taxon>
        <taxon>Liliopsida</taxon>
        <taxon>Poales</taxon>
        <taxon>Poaceae</taxon>
        <taxon>BOP clade</taxon>
        <taxon>Pooideae</taxon>
        <taxon>Poodae</taxon>
        <taxon>Poeae</taxon>
        <taxon>Poeae Chloroplast Group 1 (Aveneae type)</taxon>
        <taxon>Aveninae</taxon>
        <taxon>Avena</taxon>
    </lineage>
</organism>
<evidence type="ECO:0000313" key="2">
    <source>
        <dbReference type="Proteomes" id="UP001732700"/>
    </source>
</evidence>
<dbReference type="Proteomes" id="UP001732700">
    <property type="component" value="Chromosome 6A"/>
</dbReference>
<reference evidence="1" key="2">
    <citation type="submission" date="2025-09" db="UniProtKB">
        <authorList>
            <consortium name="EnsemblPlants"/>
        </authorList>
    </citation>
    <scope>IDENTIFICATION</scope>
</reference>
<dbReference type="EnsemblPlants" id="AVESA.00010b.r2.6AG1073640.1">
    <property type="protein sequence ID" value="AVESA.00010b.r2.6AG1073640.1.CDS"/>
    <property type="gene ID" value="AVESA.00010b.r2.6AG1073640"/>
</dbReference>
<proteinExistence type="predicted"/>
<keyword evidence="2" id="KW-1185">Reference proteome</keyword>
<sequence length="440" mass="49077">MDQLTEAVREGMERTRISDEGRQVDAAGKMPAVQGRDSEEQMEEMPSNGISDEGLQLHAAGQNLPHEQENQPRKQKKKKKHNNRKGRMALRKIEMDRVKKSNNLEKPPTQDKAAAYLAAWAKERESEPESESSSDWNAYEARLCRDSWNSSFAALARYGTYETITSIPPMRFTDHVYEYAGPRETLQIFSVKVVDTKEGIGWPLYVYGKLAVRDTVDHNHNIIFDRERDNCQTVTKKDPYLTLTGPSRAAVLSVHHSYIEAELKIKGSSSDSDDKDFSYLANGYIQNGLSQSFTMKHVLSSRLSTLELTVGHIVNSVEATINVEVSSGKWPYGHGGAFTVSTASMDAMEIILLSFGDDGLPLENDGKKIRLSRRVVGVEVDGKLNLFVKALPPAGSNNDVLSDEQIFTPKEAGRSQLTLKVGSCEMKVTVAWSLLLTFDE</sequence>
<accession>A0ACD5Z3Q5</accession>
<evidence type="ECO:0000313" key="1">
    <source>
        <dbReference type="EnsemblPlants" id="AVESA.00010b.r2.6AG1073640.1.CDS"/>
    </source>
</evidence>